<dbReference type="InterPro" id="IPR036223">
    <property type="entry name" value="CAP_C_sf"/>
</dbReference>
<dbReference type="EnsemblMetazoa" id="XM_021055975.2">
    <property type="protein sequence ID" value="XP_020911634.2"/>
    <property type="gene ID" value="LOC110249401"/>
</dbReference>
<feature type="domain" description="C-CAP/cofactor C-like" evidence="4">
    <location>
        <begin position="281"/>
        <end position="415"/>
    </location>
</feature>
<accession>A0A913XY35</accession>
<feature type="region of interest" description="Disordered" evidence="3">
    <location>
        <begin position="171"/>
        <end position="220"/>
    </location>
</feature>
<evidence type="ECO:0000256" key="1">
    <source>
        <dbReference type="ARBA" id="ARBA00007659"/>
    </source>
</evidence>
<dbReference type="GO" id="GO:0007015">
    <property type="term" value="P:actin filament organization"/>
    <property type="evidence" value="ECO:0007669"/>
    <property type="project" value="TreeGrafter"/>
</dbReference>
<feature type="region of interest" description="Disordered" evidence="3">
    <location>
        <begin position="245"/>
        <end position="282"/>
    </location>
</feature>
<feature type="compositionally biased region" description="Pro residues" evidence="3">
    <location>
        <begin position="178"/>
        <end position="209"/>
    </location>
</feature>
<evidence type="ECO:0000256" key="3">
    <source>
        <dbReference type="SAM" id="MobiDB-lite"/>
    </source>
</evidence>
<evidence type="ECO:0000313" key="5">
    <source>
        <dbReference type="EnsemblMetazoa" id="XP_020911634.2"/>
    </source>
</evidence>
<proteinExistence type="inferred from homology"/>
<dbReference type="PANTHER" id="PTHR10652:SF0">
    <property type="entry name" value="ADENYLYL CYCLASE-ASSOCIATED PROTEIN"/>
    <property type="match status" value="1"/>
</dbReference>
<dbReference type="InterPro" id="IPR001837">
    <property type="entry name" value="Adenylate_cyclase-assoc_CAP"/>
</dbReference>
<evidence type="ECO:0000313" key="6">
    <source>
        <dbReference type="Proteomes" id="UP000887567"/>
    </source>
</evidence>
<dbReference type="InterPro" id="IPR018106">
    <property type="entry name" value="CAP_CS_N"/>
</dbReference>
<dbReference type="PANTHER" id="PTHR10652">
    <property type="entry name" value="ADENYLYL CYCLASE-ASSOCIATED PROTEIN"/>
    <property type="match status" value="1"/>
</dbReference>
<dbReference type="OrthoDB" id="1601at2759"/>
<feature type="compositionally biased region" description="Polar residues" evidence="3">
    <location>
        <begin position="251"/>
        <end position="260"/>
    </location>
</feature>
<dbReference type="OMA" id="KSQQTHK"/>
<dbReference type="GO" id="GO:0019933">
    <property type="term" value="P:cAMP-mediated signaling"/>
    <property type="evidence" value="ECO:0007669"/>
    <property type="project" value="TreeGrafter"/>
</dbReference>
<dbReference type="Gene3D" id="1.25.40.330">
    <property type="entry name" value="Adenylate cyclase-associated CAP, N-terminal domain"/>
    <property type="match status" value="1"/>
</dbReference>
<evidence type="ECO:0000256" key="2">
    <source>
        <dbReference type="RuleBase" id="RU000647"/>
    </source>
</evidence>
<dbReference type="InterPro" id="IPR028417">
    <property type="entry name" value="CAP_CS_C"/>
</dbReference>
<dbReference type="Pfam" id="PF21938">
    <property type="entry name" value="CAP_N"/>
    <property type="match status" value="1"/>
</dbReference>
<dbReference type="GO" id="GO:0008179">
    <property type="term" value="F:adenylate cyclase binding"/>
    <property type="evidence" value="ECO:0007669"/>
    <property type="project" value="TreeGrafter"/>
</dbReference>
<dbReference type="Pfam" id="PF08603">
    <property type="entry name" value="CAP_C"/>
    <property type="match status" value="1"/>
</dbReference>
<dbReference type="SMART" id="SM00673">
    <property type="entry name" value="CARP"/>
    <property type="match status" value="2"/>
</dbReference>
<dbReference type="SUPFAM" id="SSF101278">
    <property type="entry name" value="N-terminal domain of adenylylcyclase associated protein, CAP"/>
    <property type="match status" value="1"/>
</dbReference>
<dbReference type="GO" id="GO:0000902">
    <property type="term" value="P:cell morphogenesis"/>
    <property type="evidence" value="ECO:0007669"/>
    <property type="project" value="TreeGrafter"/>
</dbReference>
<name>A0A913XY35_EXADI</name>
<protein>
    <recommendedName>
        <fullName evidence="2">Adenylyl cyclase-associated protein</fullName>
    </recommendedName>
</protein>
<dbReference type="InterPro" id="IPR036222">
    <property type="entry name" value="CAP_N_sf"/>
</dbReference>
<organism evidence="5 6">
    <name type="scientific">Exaiptasia diaphana</name>
    <name type="common">Tropical sea anemone</name>
    <name type="synonym">Aiptasia pulchella</name>
    <dbReference type="NCBI Taxonomy" id="2652724"/>
    <lineage>
        <taxon>Eukaryota</taxon>
        <taxon>Metazoa</taxon>
        <taxon>Cnidaria</taxon>
        <taxon>Anthozoa</taxon>
        <taxon>Hexacorallia</taxon>
        <taxon>Actiniaria</taxon>
        <taxon>Aiptasiidae</taxon>
        <taxon>Exaiptasia</taxon>
    </lineage>
</organism>
<dbReference type="InterPro" id="IPR013992">
    <property type="entry name" value="Adenylate_cyclase-assoc_CAP_N"/>
</dbReference>
<dbReference type="KEGG" id="epa:110249401"/>
<sequence length="435" mass="46503">MSGDLNSLVARLEAVTTRLESVASRGGGGAVAEDSSEVVEAYDKFMSGSVAKMMALSNEIGGDLAEQDVLQKLLGPTSQCVSSVQEYKEKHRSSKMFNHLSALSEAVPCLGWVTVVKGSTYVKETVDSAQFYLNRVIKDNKQSNPKHCDWAKSVKTMSDDLIQYIKDNHSNGLSWNPSGPPAPTAAAPPPPAGGAPPPPPPPAVVPPSGPASTDKQDSGAASALFSQINKAGNNISSGLRKVTDDMKTHKNPSLRQSSVVPSKPTPGAKPTAAPKPAAKKPPVFELQGGKKWIVDYQENNRNLVIDGQMQQTIYMYMCKGSTLQVKGKVNSITLDNCKKCAVVFDSVVSTCEFVNCQSVQCQVTGKVPTISIDKTDGCQVYLSKDSVTADIVSAKSSEMNVLVPKDDGDMTEFALPEQYKTKWNGKTFVTIPADN</sequence>
<reference evidence="5" key="1">
    <citation type="submission" date="2022-11" db="UniProtKB">
        <authorList>
            <consortium name="EnsemblMetazoa"/>
        </authorList>
    </citation>
    <scope>IDENTIFICATION</scope>
</reference>
<comment type="similarity">
    <text evidence="1 2">Belongs to the CAP family.</text>
</comment>
<dbReference type="FunFam" id="2.160.20.70:FF:000001">
    <property type="entry name" value="Adenylyl cyclase-associated protein"/>
    <property type="match status" value="1"/>
</dbReference>
<dbReference type="GO" id="GO:0003779">
    <property type="term" value="F:actin binding"/>
    <property type="evidence" value="ECO:0007669"/>
    <property type="project" value="InterPro"/>
</dbReference>
<dbReference type="InterPro" id="IPR016098">
    <property type="entry name" value="CAP/MinC_C"/>
</dbReference>
<dbReference type="Gene3D" id="2.160.20.70">
    <property type="match status" value="1"/>
</dbReference>
<dbReference type="GeneID" id="110249401"/>
<dbReference type="RefSeq" id="XP_020911634.2">
    <property type="nucleotide sequence ID" value="XM_021055975.2"/>
</dbReference>
<feature type="compositionally biased region" description="Low complexity" evidence="3">
    <location>
        <begin position="265"/>
        <end position="276"/>
    </location>
</feature>
<dbReference type="InterPro" id="IPR006599">
    <property type="entry name" value="CARP_motif"/>
</dbReference>
<dbReference type="GO" id="GO:0005737">
    <property type="term" value="C:cytoplasm"/>
    <property type="evidence" value="ECO:0007669"/>
    <property type="project" value="TreeGrafter"/>
</dbReference>
<dbReference type="InterPro" id="IPR017901">
    <property type="entry name" value="C-CAP_CF_C-like"/>
</dbReference>
<evidence type="ECO:0000259" key="4">
    <source>
        <dbReference type="PROSITE" id="PS51329"/>
    </source>
</evidence>
<dbReference type="Pfam" id="PF01213">
    <property type="entry name" value="CAP_N-CM"/>
    <property type="match status" value="1"/>
</dbReference>
<keyword evidence="6" id="KW-1185">Reference proteome</keyword>
<dbReference type="SUPFAM" id="SSF69340">
    <property type="entry name" value="C-terminal domain of adenylylcyclase associated protein"/>
    <property type="match status" value="1"/>
</dbReference>
<dbReference type="PROSITE" id="PS51329">
    <property type="entry name" value="C_CAP_COFACTOR_C"/>
    <property type="match status" value="1"/>
</dbReference>
<dbReference type="InterPro" id="IPR013912">
    <property type="entry name" value="Adenylate_cyclase-assoc_CAP_C"/>
</dbReference>
<dbReference type="Proteomes" id="UP000887567">
    <property type="component" value="Unplaced"/>
</dbReference>
<dbReference type="PROSITE" id="PS01088">
    <property type="entry name" value="CAP_1"/>
    <property type="match status" value="1"/>
</dbReference>
<dbReference type="PROSITE" id="PS01089">
    <property type="entry name" value="CAP_2"/>
    <property type="match status" value="1"/>
</dbReference>
<dbReference type="InterPro" id="IPR053950">
    <property type="entry name" value="CAP_N"/>
</dbReference>
<dbReference type="AlphaFoldDB" id="A0A913XY35"/>